<protein>
    <recommendedName>
        <fullName evidence="6">Transcription antitermination protein NusB</fullName>
    </recommendedName>
    <alternativeName>
        <fullName evidence="6">Antitermination factor NusB</fullName>
    </alternativeName>
</protein>
<evidence type="ECO:0000313" key="8">
    <source>
        <dbReference type="EMBL" id="QHI70951.1"/>
    </source>
</evidence>
<dbReference type="PANTHER" id="PTHR11078">
    <property type="entry name" value="N UTILIZATION SUBSTANCE PROTEIN B-RELATED"/>
    <property type="match status" value="1"/>
</dbReference>
<keyword evidence="2 6" id="KW-0889">Transcription antitermination</keyword>
<dbReference type="GO" id="GO:0006353">
    <property type="term" value="P:DNA-templated transcription termination"/>
    <property type="evidence" value="ECO:0007669"/>
    <property type="project" value="UniProtKB-UniRule"/>
</dbReference>
<dbReference type="InterPro" id="IPR006027">
    <property type="entry name" value="NusB_RsmB_TIM44"/>
</dbReference>
<keyword evidence="4 6" id="KW-0805">Transcription regulation</keyword>
<dbReference type="EMBL" id="CP047593">
    <property type="protein sequence ID" value="QHI70951.1"/>
    <property type="molecule type" value="Genomic_DNA"/>
</dbReference>
<dbReference type="HAMAP" id="MF_00073">
    <property type="entry name" value="NusB"/>
    <property type="match status" value="1"/>
</dbReference>
<keyword evidence="9" id="KW-1185">Reference proteome</keyword>
<dbReference type="SUPFAM" id="SSF48013">
    <property type="entry name" value="NusB-like"/>
    <property type="match status" value="1"/>
</dbReference>
<dbReference type="InterPro" id="IPR011605">
    <property type="entry name" value="NusB_fam"/>
</dbReference>
<evidence type="ECO:0000256" key="4">
    <source>
        <dbReference type="ARBA" id="ARBA00023015"/>
    </source>
</evidence>
<accession>A0A6P1MAS6</accession>
<name>A0A6P1MAS6_9BACT</name>
<evidence type="ECO:0000256" key="6">
    <source>
        <dbReference type="HAMAP-Rule" id="MF_00073"/>
    </source>
</evidence>
<evidence type="ECO:0000256" key="1">
    <source>
        <dbReference type="ARBA" id="ARBA00005952"/>
    </source>
</evidence>
<dbReference type="NCBIfam" id="TIGR01951">
    <property type="entry name" value="nusB"/>
    <property type="match status" value="1"/>
</dbReference>
<evidence type="ECO:0000259" key="7">
    <source>
        <dbReference type="Pfam" id="PF01029"/>
    </source>
</evidence>
<evidence type="ECO:0000256" key="2">
    <source>
        <dbReference type="ARBA" id="ARBA00022814"/>
    </source>
</evidence>
<proteinExistence type="inferred from homology"/>
<dbReference type="Gene3D" id="1.10.940.10">
    <property type="entry name" value="NusB-like"/>
    <property type="match status" value="1"/>
</dbReference>
<comment type="similarity">
    <text evidence="1 6">Belongs to the NusB family.</text>
</comment>
<gene>
    <name evidence="6 8" type="primary">nusB</name>
    <name evidence="8" type="ORF">GT409_12950</name>
</gene>
<dbReference type="InterPro" id="IPR035926">
    <property type="entry name" value="NusB-like_sf"/>
</dbReference>
<dbReference type="PANTHER" id="PTHR11078:SF3">
    <property type="entry name" value="ANTITERMINATION NUSB DOMAIN-CONTAINING PROTEIN"/>
    <property type="match status" value="1"/>
</dbReference>
<comment type="function">
    <text evidence="6">Involved in transcription antitermination. Required for transcription of ribosomal RNA (rRNA) genes. Binds specifically to the boxA antiterminator sequence of the ribosomal RNA (rrn) operons.</text>
</comment>
<feature type="domain" description="NusB/RsmB/TIM44" evidence="7">
    <location>
        <begin position="5"/>
        <end position="133"/>
    </location>
</feature>
<keyword evidence="5 6" id="KW-0804">Transcription</keyword>
<dbReference type="Proteomes" id="UP000464954">
    <property type="component" value="Chromosome"/>
</dbReference>
<dbReference type="KEGG" id="taer:GT409_12950"/>
<sequence length="147" mass="17363">MTGRRQAREWVVQFLFQTEFNPEELDQALEDFWNDEEKKPLDRDRNYVNEVIRGVLDQQFKIDRTLKRYTDNWDVERLGALDRTVLRVAVYEMLFRDDVPPVVSINEAIEIAKAYSGQKSARFVNGVLDRIQKELKRPSRTPNTDNG</sequence>
<evidence type="ECO:0000256" key="3">
    <source>
        <dbReference type="ARBA" id="ARBA00022884"/>
    </source>
</evidence>
<dbReference type="Pfam" id="PF01029">
    <property type="entry name" value="NusB"/>
    <property type="match status" value="1"/>
</dbReference>
<evidence type="ECO:0000313" key="9">
    <source>
        <dbReference type="Proteomes" id="UP000464954"/>
    </source>
</evidence>
<dbReference type="GO" id="GO:0031564">
    <property type="term" value="P:transcription antitermination"/>
    <property type="evidence" value="ECO:0007669"/>
    <property type="project" value="UniProtKB-KW"/>
</dbReference>
<organism evidence="8 9">
    <name type="scientific">Tichowtungia aerotolerans</name>
    <dbReference type="NCBI Taxonomy" id="2697043"/>
    <lineage>
        <taxon>Bacteria</taxon>
        <taxon>Pseudomonadati</taxon>
        <taxon>Kiritimatiellota</taxon>
        <taxon>Tichowtungiia</taxon>
        <taxon>Tichowtungiales</taxon>
        <taxon>Tichowtungiaceae</taxon>
        <taxon>Tichowtungia</taxon>
    </lineage>
</organism>
<keyword evidence="3 6" id="KW-0694">RNA-binding</keyword>
<reference evidence="8 9" key="1">
    <citation type="submission" date="2020-01" db="EMBL/GenBank/DDBJ databases">
        <title>Ponticoccus aerotolerans gen. nov., sp. nov., an anaerobic bacterium and proposal of Ponticoccusceae fam. nov., Ponticoccusles ord. nov. and Ponticoccuse classis nov. in the phylum Kiritimatiellaeota.</title>
        <authorList>
            <person name="Zhou L.Y."/>
            <person name="Du Z.J."/>
        </authorList>
    </citation>
    <scope>NUCLEOTIDE SEQUENCE [LARGE SCALE GENOMIC DNA]</scope>
    <source>
        <strain evidence="8 9">S-5007</strain>
    </source>
</reference>
<evidence type="ECO:0000256" key="5">
    <source>
        <dbReference type="ARBA" id="ARBA00023163"/>
    </source>
</evidence>
<dbReference type="AlphaFoldDB" id="A0A6P1MAS6"/>
<dbReference type="CDD" id="cd00619">
    <property type="entry name" value="Terminator_NusB"/>
    <property type="match status" value="1"/>
</dbReference>
<dbReference type="GO" id="GO:0003723">
    <property type="term" value="F:RNA binding"/>
    <property type="evidence" value="ECO:0007669"/>
    <property type="project" value="UniProtKB-UniRule"/>
</dbReference>
<dbReference type="GO" id="GO:0005829">
    <property type="term" value="C:cytosol"/>
    <property type="evidence" value="ECO:0007669"/>
    <property type="project" value="TreeGrafter"/>
</dbReference>